<comment type="caution">
    <text evidence="4">The sequence shown here is derived from an EMBL/GenBank/DDBJ whole genome shotgun (WGS) entry which is preliminary data.</text>
</comment>
<evidence type="ECO:0000256" key="1">
    <source>
        <dbReference type="ARBA" id="ARBA00006484"/>
    </source>
</evidence>
<dbReference type="PRINTS" id="PR00081">
    <property type="entry name" value="GDHRDH"/>
</dbReference>
<dbReference type="Pfam" id="PF00106">
    <property type="entry name" value="adh_short"/>
    <property type="match status" value="1"/>
</dbReference>
<dbReference type="PANTHER" id="PTHR43976">
    <property type="entry name" value="SHORT CHAIN DEHYDROGENASE"/>
    <property type="match status" value="1"/>
</dbReference>
<name>A0A8S0WIL4_CYCAE</name>
<dbReference type="PRINTS" id="PR00080">
    <property type="entry name" value="SDRFAMILY"/>
</dbReference>
<evidence type="ECO:0000313" key="4">
    <source>
        <dbReference type="EMBL" id="CAA7270530.1"/>
    </source>
</evidence>
<dbReference type="AlphaFoldDB" id="A0A8S0WIL4"/>
<dbReference type="InterPro" id="IPR051911">
    <property type="entry name" value="SDR_oxidoreductase"/>
</dbReference>
<accession>A0A8S0WIL4</accession>
<dbReference type="OrthoDB" id="1274115at2759"/>
<evidence type="ECO:0000256" key="3">
    <source>
        <dbReference type="RuleBase" id="RU000363"/>
    </source>
</evidence>
<keyword evidence="2" id="KW-0560">Oxidoreductase</keyword>
<proteinExistence type="inferred from homology"/>
<protein>
    <submittedName>
        <fullName evidence="4">Uncharacterized protein</fullName>
    </submittedName>
</protein>
<keyword evidence="5" id="KW-1185">Reference proteome</keyword>
<dbReference type="InterPro" id="IPR036291">
    <property type="entry name" value="NAD(P)-bd_dom_sf"/>
</dbReference>
<reference evidence="4 5" key="1">
    <citation type="submission" date="2020-01" db="EMBL/GenBank/DDBJ databases">
        <authorList>
            <person name="Gupta K D."/>
        </authorList>
    </citation>
    <scope>NUCLEOTIDE SEQUENCE [LARGE SCALE GENOMIC DNA]</scope>
</reference>
<sequence>MIATLKPEVRKRVRTVVFDITEGEENIKPKIASAAAYWGRIDVLVNNAGYGLPSLMEEGGSKLLRRQFETNVFGVLDVTTATLPYLRANRSGCVVVIGSRSTWRAELPGLGHYAASKAAIHAVTENLMSELAPLNVKVLLVQPGAFRTEGIYGEAFFTGNPIPDHDELRTKSIARFAAIAGSERGDPDKAVEAIVDIVRGEGVAQGRPWPNYLWLGDDAEADVRNKCRKVLTELDAWKDVTRGVNFDGV</sequence>
<dbReference type="InterPro" id="IPR002347">
    <property type="entry name" value="SDR_fam"/>
</dbReference>
<dbReference type="Gene3D" id="3.40.50.720">
    <property type="entry name" value="NAD(P)-binding Rossmann-like Domain"/>
    <property type="match status" value="1"/>
</dbReference>
<dbReference type="PANTHER" id="PTHR43976:SF16">
    <property type="entry name" value="SHORT-CHAIN DEHYDROGENASE_REDUCTASE FAMILY PROTEIN"/>
    <property type="match status" value="1"/>
</dbReference>
<evidence type="ECO:0000313" key="5">
    <source>
        <dbReference type="Proteomes" id="UP000467700"/>
    </source>
</evidence>
<gene>
    <name evidence="4" type="ORF">AAE3_LOCUS12798</name>
</gene>
<dbReference type="Proteomes" id="UP000467700">
    <property type="component" value="Unassembled WGS sequence"/>
</dbReference>
<dbReference type="SUPFAM" id="SSF51735">
    <property type="entry name" value="NAD(P)-binding Rossmann-fold domains"/>
    <property type="match status" value="1"/>
</dbReference>
<comment type="similarity">
    <text evidence="1 3">Belongs to the short-chain dehydrogenases/reductases (SDR) family.</text>
</comment>
<dbReference type="EMBL" id="CACVBS010000090">
    <property type="protein sequence ID" value="CAA7270530.1"/>
    <property type="molecule type" value="Genomic_DNA"/>
</dbReference>
<evidence type="ECO:0000256" key="2">
    <source>
        <dbReference type="ARBA" id="ARBA00023002"/>
    </source>
</evidence>
<dbReference type="GO" id="GO:0016491">
    <property type="term" value="F:oxidoreductase activity"/>
    <property type="evidence" value="ECO:0007669"/>
    <property type="project" value="UniProtKB-KW"/>
</dbReference>
<organism evidence="4 5">
    <name type="scientific">Cyclocybe aegerita</name>
    <name type="common">Black poplar mushroom</name>
    <name type="synonym">Agrocybe aegerita</name>
    <dbReference type="NCBI Taxonomy" id="1973307"/>
    <lineage>
        <taxon>Eukaryota</taxon>
        <taxon>Fungi</taxon>
        <taxon>Dikarya</taxon>
        <taxon>Basidiomycota</taxon>
        <taxon>Agaricomycotina</taxon>
        <taxon>Agaricomycetes</taxon>
        <taxon>Agaricomycetidae</taxon>
        <taxon>Agaricales</taxon>
        <taxon>Agaricineae</taxon>
        <taxon>Bolbitiaceae</taxon>
        <taxon>Cyclocybe</taxon>
    </lineage>
</organism>